<evidence type="ECO:0000313" key="3">
    <source>
        <dbReference type="EMBL" id="TBH21831.1"/>
    </source>
</evidence>
<evidence type="ECO:0000256" key="1">
    <source>
        <dbReference type="ARBA" id="ARBA00006479"/>
    </source>
</evidence>
<sequence length="363" mass="39424">MVARPPLIRDLNQALLLAYLRARRLASRSQIQAEMGFSKATLNAILKELLTLGLVREERGPGGGTGRPARQLSLNPEAAYGVAAVLEPGGLKGAWVDFQGEIRGYHRVALRERTFSEVLEGLDGLLQQVKSSVAYPDRLAALAVAVPGSVDQEGRIRLSVKMPILEGLALAAFLAERYDLPTYVENDAKLAALGEKWAGDATGYKNLAFLMVKEGVGAGIILNDRLQRGTRGLAGEVGYLLVESDGEVISLEEALVTSRLEVLNLSPDSQAEENSLNRYAFHLTQVIIALTAVADLEAIFLDIEPQEWLPTLLERVGKFLMKTPYALELRPSRLSGEAPLYGAIALALGQTFEASLLGLRNRR</sequence>
<comment type="similarity">
    <text evidence="1">Belongs to the ROK (NagC/XylR) family.</text>
</comment>
<dbReference type="InterPro" id="IPR000835">
    <property type="entry name" value="HTH_MarR-typ"/>
</dbReference>
<organism evidence="3 4">
    <name type="scientific">Thermus thermamylovorans</name>
    <dbReference type="NCBI Taxonomy" id="2509362"/>
    <lineage>
        <taxon>Bacteria</taxon>
        <taxon>Thermotogati</taxon>
        <taxon>Deinococcota</taxon>
        <taxon>Deinococci</taxon>
        <taxon>Thermales</taxon>
        <taxon>Thermaceae</taxon>
        <taxon>Thermus</taxon>
    </lineage>
</organism>
<accession>A0A4Q9B7M8</accession>
<dbReference type="InterPro" id="IPR000600">
    <property type="entry name" value="ROK"/>
</dbReference>
<dbReference type="Pfam" id="PF12802">
    <property type="entry name" value="MarR_2"/>
    <property type="match status" value="1"/>
</dbReference>
<dbReference type="AlphaFoldDB" id="A0A4Q9B7M8"/>
<dbReference type="SUPFAM" id="SSF53067">
    <property type="entry name" value="Actin-like ATPase domain"/>
    <property type="match status" value="1"/>
</dbReference>
<feature type="domain" description="HTH marR-type" evidence="2">
    <location>
        <begin position="11"/>
        <end position="63"/>
    </location>
</feature>
<name>A0A4Q9B7M8_9DEIN</name>
<comment type="caution">
    <text evidence="3">The sequence shown here is derived from an EMBL/GenBank/DDBJ whole genome shotgun (WGS) entry which is preliminary data.</text>
</comment>
<keyword evidence="4" id="KW-1185">Reference proteome</keyword>
<dbReference type="Proteomes" id="UP000292858">
    <property type="component" value="Unassembled WGS sequence"/>
</dbReference>
<dbReference type="EMBL" id="SIJL01000001">
    <property type="protein sequence ID" value="TBH21831.1"/>
    <property type="molecule type" value="Genomic_DNA"/>
</dbReference>
<reference evidence="3 4" key="1">
    <citation type="submission" date="2019-02" db="EMBL/GenBank/DDBJ databases">
        <title>Thermus sp. a novel from hot spring.</title>
        <authorList>
            <person name="Zhao Z."/>
        </authorList>
    </citation>
    <scope>NUCLEOTIDE SEQUENCE [LARGE SCALE GENOMIC DNA]</scope>
    <source>
        <strain evidence="3 4">CFH 72773T</strain>
    </source>
</reference>
<gene>
    <name evidence="3" type="ORF">ETP66_00915</name>
</gene>
<dbReference type="Gene3D" id="1.10.10.10">
    <property type="entry name" value="Winged helix-like DNA-binding domain superfamily/Winged helix DNA-binding domain"/>
    <property type="match status" value="1"/>
</dbReference>
<dbReference type="CDD" id="cd23763">
    <property type="entry name" value="ASKHA_ATPase_ROK"/>
    <property type="match status" value="1"/>
</dbReference>
<evidence type="ECO:0000259" key="2">
    <source>
        <dbReference type="Pfam" id="PF12802"/>
    </source>
</evidence>
<dbReference type="InterPro" id="IPR043129">
    <property type="entry name" value="ATPase_NBD"/>
</dbReference>
<dbReference type="InterPro" id="IPR036388">
    <property type="entry name" value="WH-like_DNA-bd_sf"/>
</dbReference>
<protein>
    <submittedName>
        <fullName evidence="3">ROK family transcriptional regulator</fullName>
    </submittedName>
</protein>
<dbReference type="InterPro" id="IPR036390">
    <property type="entry name" value="WH_DNA-bd_sf"/>
</dbReference>
<dbReference type="OrthoDB" id="24542at2"/>
<proteinExistence type="inferred from homology"/>
<dbReference type="PANTHER" id="PTHR18964:SF149">
    <property type="entry name" value="BIFUNCTIONAL UDP-N-ACETYLGLUCOSAMINE 2-EPIMERASE_N-ACETYLMANNOSAMINE KINASE"/>
    <property type="match status" value="1"/>
</dbReference>
<dbReference type="Gene3D" id="3.30.420.40">
    <property type="match status" value="2"/>
</dbReference>
<dbReference type="Pfam" id="PF00480">
    <property type="entry name" value="ROK"/>
    <property type="match status" value="1"/>
</dbReference>
<evidence type="ECO:0000313" key="4">
    <source>
        <dbReference type="Proteomes" id="UP000292858"/>
    </source>
</evidence>
<dbReference type="SUPFAM" id="SSF46785">
    <property type="entry name" value="Winged helix' DNA-binding domain"/>
    <property type="match status" value="1"/>
</dbReference>
<dbReference type="PANTHER" id="PTHR18964">
    <property type="entry name" value="ROK (REPRESSOR, ORF, KINASE) FAMILY"/>
    <property type="match status" value="1"/>
</dbReference>